<dbReference type="HOGENOM" id="CLU_110454_2_2_4"/>
<feature type="region of interest" description="Disordered" evidence="1">
    <location>
        <begin position="107"/>
        <end position="129"/>
    </location>
</feature>
<evidence type="ECO:0008006" key="3">
    <source>
        <dbReference type="Google" id="ProtNLM"/>
    </source>
</evidence>
<dbReference type="PANTHER" id="PTHR46523">
    <property type="entry name" value="DCTP PYROPHOSPHATASE 1"/>
    <property type="match status" value="1"/>
</dbReference>
<reference evidence="2" key="2">
    <citation type="submission" date="2009-09" db="EMBL/GenBank/DDBJ databases">
        <title>Complete sequence of chromosome of Candidatus Accumulibacter phosphatis clade IIA str. UW-1.</title>
        <authorList>
            <consortium name="US DOE Joint Genome Institute"/>
            <person name="Martin H.G."/>
            <person name="Ivanova N."/>
            <person name="Kunin V."/>
            <person name="Warnecke F."/>
            <person name="Barry K."/>
            <person name="He S."/>
            <person name="Salamov A."/>
            <person name="Szeto E."/>
            <person name="Dalin E."/>
            <person name="Pangilinan J.L."/>
            <person name="Lapidus A."/>
            <person name="Lowry S."/>
            <person name="Kyrpides N.C."/>
            <person name="McMahon K.D."/>
            <person name="Hugenholtz P."/>
        </authorList>
    </citation>
    <scope>NUCLEOTIDE SEQUENCE [LARGE SCALE GENOMIC DNA]</scope>
    <source>
        <strain evidence="2">UW-1</strain>
    </source>
</reference>
<evidence type="ECO:0000256" key="1">
    <source>
        <dbReference type="SAM" id="MobiDB-lite"/>
    </source>
</evidence>
<dbReference type="SUPFAM" id="SSF101386">
    <property type="entry name" value="all-alpha NTP pyrophosphatases"/>
    <property type="match status" value="1"/>
</dbReference>
<gene>
    <name evidence="2" type="ordered locus">CAP2UW1_2378</name>
</gene>
<organism evidence="2">
    <name type="scientific">Accumulibacter regalis</name>
    <dbReference type="NCBI Taxonomy" id="522306"/>
    <lineage>
        <taxon>Bacteria</taxon>
        <taxon>Pseudomonadati</taxon>
        <taxon>Pseudomonadota</taxon>
        <taxon>Betaproteobacteria</taxon>
        <taxon>Candidatus Accumulibacter</taxon>
    </lineage>
</organism>
<dbReference type="InterPro" id="IPR052555">
    <property type="entry name" value="dCTP_Pyrophosphatase"/>
</dbReference>
<name>C7RQY6_ACCRE</name>
<dbReference type="EMBL" id="CP001715">
    <property type="protein sequence ID" value="ACV35667.1"/>
    <property type="molecule type" value="Genomic_DNA"/>
</dbReference>
<dbReference type="GO" id="GO:0009143">
    <property type="term" value="P:nucleoside triphosphate catabolic process"/>
    <property type="evidence" value="ECO:0007669"/>
    <property type="project" value="InterPro"/>
</dbReference>
<accession>C7RQY6</accession>
<evidence type="ECO:0000313" key="2">
    <source>
        <dbReference type="EMBL" id="ACV35667.1"/>
    </source>
</evidence>
<dbReference type="PANTHER" id="PTHR46523:SF1">
    <property type="entry name" value="DCTP PYROPHOSPHATASE 1"/>
    <property type="match status" value="1"/>
</dbReference>
<dbReference type="GO" id="GO:0047429">
    <property type="term" value="F:nucleoside triphosphate diphosphatase activity"/>
    <property type="evidence" value="ECO:0007669"/>
    <property type="project" value="InterPro"/>
</dbReference>
<protein>
    <recommendedName>
        <fullName evidence="3">MazG nucleotide pyrophosphohydrolase</fullName>
    </recommendedName>
</protein>
<proteinExistence type="predicted"/>
<dbReference type="Pfam" id="PF12643">
    <property type="entry name" value="MazG-like"/>
    <property type="match status" value="1"/>
</dbReference>
<dbReference type="AlphaFoldDB" id="C7RQY6"/>
<dbReference type="InterPro" id="IPR025984">
    <property type="entry name" value="DCTPP"/>
</dbReference>
<dbReference type="PIRSF" id="PIRSF029826">
    <property type="entry name" value="UCP029826_pph"/>
    <property type="match status" value="1"/>
</dbReference>
<dbReference type="Gene3D" id="1.10.287.1080">
    <property type="entry name" value="MazG-like"/>
    <property type="match status" value="1"/>
</dbReference>
<reference evidence="2" key="1">
    <citation type="submission" date="2009-08" db="EMBL/GenBank/DDBJ databases">
        <authorList>
            <consortium name="US DOE Joint Genome Institute"/>
            <person name="Lucas S."/>
            <person name="Copeland A."/>
            <person name="Lapidus A."/>
            <person name="Glavina del Rio T."/>
            <person name="Dalin E."/>
            <person name="Tice H."/>
            <person name="Bruce D."/>
            <person name="Barry K."/>
            <person name="Pitluck S."/>
            <person name="Lowry S."/>
            <person name="Larimer F."/>
            <person name="Land M."/>
            <person name="Hauser L."/>
            <person name="Kyrpides N."/>
            <person name="Ivanova N."/>
            <person name="McMahon K.D."/>
            <person name="Hugenholtz P."/>
        </authorList>
    </citation>
    <scope>NUCLEOTIDE SEQUENCE</scope>
    <source>
        <strain evidence="2">UW-1</strain>
    </source>
</reference>
<dbReference type="OrthoDB" id="9791898at2"/>
<dbReference type="STRING" id="522306.CAP2UW1_2378"/>
<dbReference type="KEGG" id="app:CAP2UW1_2378"/>
<dbReference type="eggNOG" id="COG1694">
    <property type="taxonomic scope" value="Bacteria"/>
</dbReference>
<dbReference type="CDD" id="cd11537">
    <property type="entry name" value="NTP-PPase_RS21-C6_like"/>
    <property type="match status" value="1"/>
</dbReference>
<sequence>MSLLADLTAQVLAFRDERDWAQFHTLRNLIVSLNLEAGELLELTQWKNDTEMEMEMAALASNAEAHAALCDECADVLIYLLLIADRAGIDLEAAARAKLARNAERYPVETSYGSSRKYSATADGKRHGP</sequence>